<dbReference type="GO" id="GO:0009252">
    <property type="term" value="P:peptidoglycan biosynthetic process"/>
    <property type="evidence" value="ECO:0007669"/>
    <property type="project" value="UniProtKB-UniRule"/>
</dbReference>
<dbReference type="InterPro" id="IPR036867">
    <property type="entry name" value="R3H_dom_sf"/>
</dbReference>
<keyword evidence="1 6" id="KW-0963">Cytoplasm</keyword>
<dbReference type="RefSeq" id="WP_025443722.1">
    <property type="nucleotide sequence ID" value="NZ_AP024371.1"/>
</dbReference>
<dbReference type="InterPro" id="IPR038247">
    <property type="entry name" value="Jag_N_dom_sf"/>
</dbReference>
<evidence type="ECO:0000313" key="8">
    <source>
        <dbReference type="EMBL" id="ATQ15965.1"/>
    </source>
</evidence>
<evidence type="ECO:0000256" key="2">
    <source>
        <dbReference type="ARBA" id="ARBA00022884"/>
    </source>
</evidence>
<dbReference type="NCBIfam" id="NF041568">
    <property type="entry name" value="Jag_EloR"/>
    <property type="match status" value="1"/>
</dbReference>
<reference evidence="11" key="1">
    <citation type="submission" date="2019-03" db="EMBL/GenBank/DDBJ databases">
        <title>Whole genome sequencing of Borrelia miyamotoi strains isolated at the Russian territory.</title>
        <authorList>
            <person name="Kuleshov K.V."/>
            <person name="Platonov A.E."/>
            <person name="Goptar I.A."/>
            <person name="Shipulin G.A."/>
            <person name="Markelov M.L."/>
            <person name="Koetsveld J."/>
            <person name="Kolyasnikova N.M."/>
            <person name="Sarksyan D.S."/>
            <person name="Toporkova M.G."/>
            <person name="Hovius J.W."/>
        </authorList>
    </citation>
    <scope>NUCLEOTIDE SEQUENCE [LARGE SCALE GENOMIC DNA]</scope>
    <source>
        <strain evidence="10">Yekat-1</strain>
        <strain evidence="11">Yekat-76</strain>
    </source>
</reference>
<dbReference type="SMART" id="SM00393">
    <property type="entry name" value="R3H"/>
    <property type="match status" value="1"/>
</dbReference>
<dbReference type="InterPro" id="IPR034079">
    <property type="entry name" value="R3H_KhpB"/>
</dbReference>
<dbReference type="EMBL" id="CP036557">
    <property type="protein sequence ID" value="QBK61955.1"/>
    <property type="molecule type" value="Genomic_DNA"/>
</dbReference>
<comment type="similarity">
    <text evidence="6">Belongs to the KhpB RNA-binding protein family.</text>
</comment>
<dbReference type="PANTHER" id="PTHR35800:SF1">
    <property type="entry name" value="RNA-BINDING PROTEIN KHPB"/>
    <property type="match status" value="1"/>
</dbReference>
<dbReference type="GO" id="GO:0071555">
    <property type="term" value="P:cell wall organization"/>
    <property type="evidence" value="ECO:0007669"/>
    <property type="project" value="UniProtKB-KW"/>
</dbReference>
<dbReference type="InterPro" id="IPR039247">
    <property type="entry name" value="KhpB"/>
</dbReference>
<dbReference type="HAMAP" id="MF_00867">
    <property type="entry name" value="KhpB"/>
    <property type="match status" value="1"/>
</dbReference>
<sequence length="241" mass="28248">MSYEFYGKTEQEAIKKAMRDLDLREGEFDVEILNKEKVGFLFKKEMIKIKVSPHVKEDAKKSAGIQLNEDVYDKVLTFINEMINKMGYFVDLKIASNEGEYIKISIETDSPNILIGREGRNLDALQLLANVYLSRLIGDSSNFNRIILDIEDYRERFKSRFINLAINSLHKVKRSRRSILLPTMNPFERRIIHTTLNRYNDIKTESEGDGNLKRVRISYVRGSKYNSNFRSYRKMDANVRK</sequence>
<dbReference type="Pfam" id="PF01424">
    <property type="entry name" value="R3H"/>
    <property type="match status" value="1"/>
</dbReference>
<dbReference type="Proteomes" id="UP000230633">
    <property type="component" value="Chromosome"/>
</dbReference>
<proteinExistence type="inferred from homology"/>
<accession>A0AAP8YRQ8</accession>
<feature type="domain" description="R3H" evidence="7">
    <location>
        <begin position="155"/>
        <end position="221"/>
    </location>
</feature>
<dbReference type="AlphaFoldDB" id="A0AAP8YRQ8"/>
<dbReference type="PANTHER" id="PTHR35800">
    <property type="entry name" value="PROTEIN JAG"/>
    <property type="match status" value="1"/>
</dbReference>
<dbReference type="GeneID" id="75118145"/>
<dbReference type="Proteomes" id="UP000291995">
    <property type="component" value="Chromosome"/>
</dbReference>
<dbReference type="CDD" id="cd02644">
    <property type="entry name" value="R3H_jag"/>
    <property type="match status" value="1"/>
</dbReference>
<name>A0AAP8YRQ8_9SPIR</name>
<evidence type="ECO:0000256" key="3">
    <source>
        <dbReference type="ARBA" id="ARBA00022960"/>
    </source>
</evidence>
<dbReference type="Gene3D" id="3.30.30.80">
    <property type="entry name" value="probable RNA-binding protein from clostridium symbiosum atcc 14940"/>
    <property type="match status" value="1"/>
</dbReference>
<comment type="caution">
    <text evidence="6">Lacks conserved residue(s) required for the propagation of feature annotation.</text>
</comment>
<dbReference type="CDD" id="cd02414">
    <property type="entry name" value="KH-II_Jag"/>
    <property type="match status" value="1"/>
</dbReference>
<dbReference type="InterPro" id="IPR032782">
    <property type="entry name" value="KhpB_N"/>
</dbReference>
<keyword evidence="10" id="KW-1185">Reference proteome</keyword>
<dbReference type="Gene3D" id="3.30.1370.50">
    <property type="entry name" value="R3H-like domain"/>
    <property type="match status" value="1"/>
</dbReference>
<evidence type="ECO:0000313" key="9">
    <source>
        <dbReference type="EMBL" id="QBK61955.1"/>
    </source>
</evidence>
<evidence type="ECO:0000259" key="7">
    <source>
        <dbReference type="PROSITE" id="PS51061"/>
    </source>
</evidence>
<organism evidence="9 11">
    <name type="scientific">Borrelia miyamotoi</name>
    <dbReference type="NCBI Taxonomy" id="47466"/>
    <lineage>
        <taxon>Bacteria</taxon>
        <taxon>Pseudomonadati</taxon>
        <taxon>Spirochaetota</taxon>
        <taxon>Spirochaetia</taxon>
        <taxon>Spirochaetales</taxon>
        <taxon>Borreliaceae</taxon>
        <taxon>Borrelia</taxon>
    </lineage>
</organism>
<comment type="domain">
    <text evidence="6">Has an N-terminal Jag-N domain and 2 RNA-binding domains (KH and R3H).</text>
</comment>
<reference evidence="9" key="2">
    <citation type="submission" date="2022-12" db="EMBL/GenBank/DDBJ databases">
        <title>Whole genome sequencing of Borrelia miyamotoi strains isolated at the Russian territory.</title>
        <authorList>
            <person name="Kuleshov K.V."/>
            <person name="Platonov A.E."/>
            <person name="Goptar I.A."/>
            <person name="Shipulin G.A."/>
            <person name="Markelov M.L."/>
            <person name="Koetsveld J."/>
            <person name="Kolyasnikova N.M."/>
            <person name="Sarksyan D.S."/>
            <person name="Toporkova M.G."/>
            <person name="Hovius J.W."/>
        </authorList>
    </citation>
    <scope>NUCLEOTIDE SEQUENCE</scope>
    <source>
        <strain evidence="8">Yekat-1</strain>
        <strain evidence="9">Yekat-76</strain>
    </source>
</reference>
<dbReference type="PROSITE" id="PS51061">
    <property type="entry name" value="R3H"/>
    <property type="match status" value="1"/>
</dbReference>
<comment type="subunit">
    <text evidence="6">Forms a complex with KhpA.</text>
</comment>
<dbReference type="GO" id="GO:0008360">
    <property type="term" value="P:regulation of cell shape"/>
    <property type="evidence" value="ECO:0007669"/>
    <property type="project" value="UniProtKB-KW"/>
</dbReference>
<dbReference type="InterPro" id="IPR001374">
    <property type="entry name" value="R3H_dom"/>
</dbReference>
<gene>
    <name evidence="6" type="primary">khpB</name>
    <name evidence="6" type="synonym">eloR</name>
    <name evidence="8" type="ORF">CNO13_02070</name>
    <name evidence="9" type="ORF">EZU67_02070</name>
</gene>
<evidence type="ECO:0000256" key="5">
    <source>
        <dbReference type="ARBA" id="ARBA00023316"/>
    </source>
</evidence>
<evidence type="ECO:0000313" key="10">
    <source>
        <dbReference type="Proteomes" id="UP000230633"/>
    </source>
</evidence>
<dbReference type="EMBL" id="CP024333">
    <property type="protein sequence ID" value="ATQ15965.1"/>
    <property type="molecule type" value="Genomic_DNA"/>
</dbReference>
<dbReference type="Pfam" id="PF13083">
    <property type="entry name" value="KH_KhpA-B"/>
    <property type="match status" value="1"/>
</dbReference>
<comment type="function">
    <text evidence="6">A probable RNA chaperone. Forms a complex with KhpA which binds to cellular RNA and controls its expression. Plays a role in peptidoglycan (PG) homeostasis and cell length regulation.</text>
</comment>
<comment type="subcellular location">
    <subcellularLocation>
        <location evidence="6">Cytoplasm</location>
    </subcellularLocation>
</comment>
<dbReference type="Gene3D" id="3.30.300.20">
    <property type="match status" value="1"/>
</dbReference>
<keyword evidence="3 6" id="KW-0133">Cell shape</keyword>
<dbReference type="InterPro" id="IPR015946">
    <property type="entry name" value="KH_dom-like_a/b"/>
</dbReference>
<evidence type="ECO:0000256" key="1">
    <source>
        <dbReference type="ARBA" id="ARBA00022490"/>
    </source>
</evidence>
<evidence type="ECO:0000256" key="4">
    <source>
        <dbReference type="ARBA" id="ARBA00023186"/>
    </source>
</evidence>
<keyword evidence="2 6" id="KW-0694">RNA-binding</keyword>
<keyword evidence="5 6" id="KW-0961">Cell wall biogenesis/degradation</keyword>
<evidence type="ECO:0000313" key="11">
    <source>
        <dbReference type="Proteomes" id="UP000291995"/>
    </source>
</evidence>
<dbReference type="Pfam" id="PF14804">
    <property type="entry name" value="Jag_N"/>
    <property type="match status" value="1"/>
</dbReference>
<dbReference type="InterPro" id="IPR038008">
    <property type="entry name" value="Jag_KH"/>
</dbReference>
<dbReference type="SMART" id="SM01245">
    <property type="entry name" value="Jag_N"/>
    <property type="match status" value="1"/>
</dbReference>
<evidence type="ECO:0000256" key="6">
    <source>
        <dbReference type="HAMAP-Rule" id="MF_00867"/>
    </source>
</evidence>
<dbReference type="GO" id="GO:0003723">
    <property type="term" value="F:RNA binding"/>
    <property type="evidence" value="ECO:0007669"/>
    <property type="project" value="UniProtKB-UniRule"/>
</dbReference>
<dbReference type="SUPFAM" id="SSF82708">
    <property type="entry name" value="R3H domain"/>
    <property type="match status" value="1"/>
</dbReference>
<protein>
    <recommendedName>
        <fullName evidence="6">RNA-binding protein KhpB</fullName>
    </recommendedName>
    <alternativeName>
        <fullName evidence="6">RNA-binding protein EloR</fullName>
    </alternativeName>
</protein>
<keyword evidence="4 6" id="KW-0143">Chaperone</keyword>
<dbReference type="GO" id="GO:0005737">
    <property type="term" value="C:cytoplasm"/>
    <property type="evidence" value="ECO:0007669"/>
    <property type="project" value="UniProtKB-SubCell"/>
</dbReference>